<organism evidence="1">
    <name type="scientific">Salmonella enterica</name>
    <name type="common">Salmonella choleraesuis</name>
    <dbReference type="NCBI Taxonomy" id="28901"/>
    <lineage>
        <taxon>Bacteria</taxon>
        <taxon>Pseudomonadati</taxon>
        <taxon>Pseudomonadota</taxon>
        <taxon>Gammaproteobacteria</taxon>
        <taxon>Enterobacterales</taxon>
        <taxon>Enterobacteriaceae</taxon>
        <taxon>Salmonella</taxon>
    </lineage>
</organism>
<comment type="caution">
    <text evidence="1">The sequence shown here is derived from an EMBL/GenBank/DDBJ whole genome shotgun (WGS) entry which is preliminary data.</text>
</comment>
<feature type="non-terminal residue" evidence="1">
    <location>
        <position position="108"/>
    </location>
</feature>
<dbReference type="AlphaFoldDB" id="A0A5U3YKV2"/>
<evidence type="ECO:0000313" key="1">
    <source>
        <dbReference type="EMBL" id="EBP7973605.1"/>
    </source>
</evidence>
<protein>
    <submittedName>
        <fullName evidence="1">Uncharacterized protein</fullName>
    </submittedName>
</protein>
<reference evidence="1" key="1">
    <citation type="submission" date="2018-07" db="EMBL/GenBank/DDBJ databases">
        <authorList>
            <consortium name="GenomeTrakr network: Whole genome sequencing for foodborne pathogen traceback"/>
        </authorList>
    </citation>
    <scope>NUCLEOTIDE SEQUENCE</scope>
    <source>
        <strain evidence="1">CFSAN033336</strain>
    </source>
</reference>
<dbReference type="EMBL" id="AAGMZO010000212">
    <property type="protein sequence ID" value="EBP7973605.1"/>
    <property type="molecule type" value="Genomic_DNA"/>
</dbReference>
<sequence>MSDSKEFRDFWAEVSKVAAKYKASADGKQGELFARELYSDYLNVQPKNKKAWLDEMIKFSFVSMKDSPKWVGEYDWPYFNGRPMVFLEQFKIPLSAQHIDFPRTDTHY</sequence>
<name>A0A5U3YKV2_SALER</name>
<accession>A0A5U3YKV2</accession>
<gene>
    <name evidence="1" type="ORF">AIR42_22040</name>
</gene>
<proteinExistence type="predicted"/>